<dbReference type="AlphaFoldDB" id="A0A4U5PHV1"/>
<dbReference type="EMBL" id="AZBU02000002">
    <property type="protein sequence ID" value="TKR96016.1"/>
    <property type="molecule type" value="Genomic_DNA"/>
</dbReference>
<feature type="region of interest" description="Disordered" evidence="1">
    <location>
        <begin position="99"/>
        <end position="119"/>
    </location>
</feature>
<reference evidence="2 3" key="1">
    <citation type="journal article" date="2015" name="Genome Biol.">
        <title>Comparative genomics of Steinernema reveals deeply conserved gene regulatory networks.</title>
        <authorList>
            <person name="Dillman A.R."/>
            <person name="Macchietto M."/>
            <person name="Porter C.F."/>
            <person name="Rogers A."/>
            <person name="Williams B."/>
            <person name="Antoshechkin I."/>
            <person name="Lee M.M."/>
            <person name="Goodwin Z."/>
            <person name="Lu X."/>
            <person name="Lewis E.E."/>
            <person name="Goodrich-Blair H."/>
            <person name="Stock S.P."/>
            <person name="Adams B.J."/>
            <person name="Sternberg P.W."/>
            <person name="Mortazavi A."/>
        </authorList>
    </citation>
    <scope>NUCLEOTIDE SEQUENCE [LARGE SCALE GENOMIC DNA]</scope>
    <source>
        <strain evidence="2 3">ALL</strain>
    </source>
</reference>
<organism evidence="2 3">
    <name type="scientific">Steinernema carpocapsae</name>
    <name type="common">Entomopathogenic nematode</name>
    <dbReference type="NCBI Taxonomy" id="34508"/>
    <lineage>
        <taxon>Eukaryota</taxon>
        <taxon>Metazoa</taxon>
        <taxon>Ecdysozoa</taxon>
        <taxon>Nematoda</taxon>
        <taxon>Chromadorea</taxon>
        <taxon>Rhabditida</taxon>
        <taxon>Tylenchina</taxon>
        <taxon>Panagrolaimomorpha</taxon>
        <taxon>Strongyloidoidea</taxon>
        <taxon>Steinernematidae</taxon>
        <taxon>Steinernema</taxon>
    </lineage>
</organism>
<evidence type="ECO:0000313" key="2">
    <source>
        <dbReference type="EMBL" id="TKR96016.1"/>
    </source>
</evidence>
<sequence length="119" mass="13517">MGIESALSESTSSKSPGMNFWIETSDRASRAYCRIKDLKDLKERLYQRSQGSQGETVSKISRISRRDCIKDLKEFESYLMVTSFKIKETDVLCHFKESHCAKSSDKPLNTGAHSDSTVR</sequence>
<dbReference type="Proteomes" id="UP000298663">
    <property type="component" value="Unassembled WGS sequence"/>
</dbReference>
<gene>
    <name evidence="2" type="ORF">L596_010098</name>
</gene>
<comment type="caution">
    <text evidence="2">The sequence shown here is derived from an EMBL/GenBank/DDBJ whole genome shotgun (WGS) entry which is preliminary data.</text>
</comment>
<protein>
    <submittedName>
        <fullName evidence="2">Uncharacterized protein</fullName>
    </submittedName>
</protein>
<accession>A0A4U5PHV1</accession>
<name>A0A4U5PHV1_STECR</name>
<evidence type="ECO:0000256" key="1">
    <source>
        <dbReference type="SAM" id="MobiDB-lite"/>
    </source>
</evidence>
<keyword evidence="3" id="KW-1185">Reference proteome</keyword>
<proteinExistence type="predicted"/>
<reference evidence="2 3" key="2">
    <citation type="journal article" date="2019" name="G3 (Bethesda)">
        <title>Hybrid Assembly of the Genome of the Entomopathogenic Nematode Steinernema carpocapsae Identifies the X-Chromosome.</title>
        <authorList>
            <person name="Serra L."/>
            <person name="Macchietto M."/>
            <person name="Macias-Munoz A."/>
            <person name="McGill C.J."/>
            <person name="Rodriguez I.M."/>
            <person name="Rodriguez B."/>
            <person name="Murad R."/>
            <person name="Mortazavi A."/>
        </authorList>
    </citation>
    <scope>NUCLEOTIDE SEQUENCE [LARGE SCALE GENOMIC DNA]</scope>
    <source>
        <strain evidence="2 3">ALL</strain>
    </source>
</reference>
<evidence type="ECO:0000313" key="3">
    <source>
        <dbReference type="Proteomes" id="UP000298663"/>
    </source>
</evidence>